<evidence type="ECO:0000313" key="9">
    <source>
        <dbReference type="Proteomes" id="UP000042958"/>
    </source>
</evidence>
<dbReference type="EMBL" id="CDHK01000003">
    <property type="protein sequence ID" value="CEO59210.1"/>
    <property type="molecule type" value="Genomic_DNA"/>
</dbReference>
<reference evidence="9" key="1">
    <citation type="journal article" date="2015" name="Genome Announc.">
        <title>Draft genome sequence of the fungus Penicillium brasilianum MG11.</title>
        <authorList>
            <person name="Horn F."/>
            <person name="Linde J."/>
            <person name="Mattern D.J."/>
            <person name="Walther G."/>
            <person name="Guthke R."/>
            <person name="Brakhage A.A."/>
            <person name="Valiante V."/>
        </authorList>
    </citation>
    <scope>NUCLEOTIDE SEQUENCE [LARGE SCALE GENOMIC DNA]</scope>
    <source>
        <strain evidence="9">MG11</strain>
    </source>
</reference>
<sequence>MGAEVPASRRIGSRKSRSGCKTCKIRRVKCGEEKPTCHRCSSTGRRCEYEGDGTSPIGSTTPPALVLSQALSLSPNSGRRERRAFEYYFQHAAKYLAGGMAIDFWTGVIPQLCRTEPAVWDSMIAISSLFEHPDQCTDFTLLRARETSSNRIDSSQRDALTWYSRSISNIHSQIERGKADPYIALISCVLFICIETIQGRMEEALQLYKQGMSLIRDLRSQVSLGKVSATKVALLEHTMIPLFLRLGTISLTISEVQPTEIFALVGQETSASTFQSISSARSAIVVLSMEIIIFEREAGTHLDAVGGEAFVSQDMLARKQSLQTKLDAWFRAYNSYCQRISAKFYPLGVEPLLLSYHAAASIFLSGCLTLSETVFDAHIAHFAIIVEQADLALSASAGPDGSQPPFTFEMGVGIPLFLTSMKCREPSLRQRALHLLLQAPPMQGFFKCAPVALLAGNLMKLEEHYASTMREKTSEQLSSDDTHNSVYMKTPLELIPEEARVSFRGVFRPANGFPTNIGEFDVARWGRGPDQLFLHYSRQIFNANSKTWQQVSEVVPLEA</sequence>
<dbReference type="GO" id="GO:0003677">
    <property type="term" value="F:DNA binding"/>
    <property type="evidence" value="ECO:0007669"/>
    <property type="project" value="UniProtKB-KW"/>
</dbReference>
<dbReference type="InterPro" id="IPR036864">
    <property type="entry name" value="Zn2-C6_fun-type_DNA-bd_sf"/>
</dbReference>
<dbReference type="STRING" id="104259.A0A0F7VGJ0"/>
<keyword evidence="4" id="KW-0238">DNA-binding</keyword>
<keyword evidence="9" id="KW-1185">Reference proteome</keyword>
<dbReference type="SMART" id="SM00066">
    <property type="entry name" value="GAL4"/>
    <property type="match status" value="1"/>
</dbReference>
<keyword evidence="5" id="KW-0804">Transcription</keyword>
<keyword evidence="3" id="KW-0805">Transcription regulation</keyword>
<accession>A0A0F7VGJ0</accession>
<keyword evidence="2" id="KW-0862">Zinc</keyword>
<evidence type="ECO:0000256" key="3">
    <source>
        <dbReference type="ARBA" id="ARBA00023015"/>
    </source>
</evidence>
<dbReference type="Gene3D" id="4.10.240.10">
    <property type="entry name" value="Zn(2)-C6 fungal-type DNA-binding domain"/>
    <property type="match status" value="1"/>
</dbReference>
<dbReference type="PROSITE" id="PS50048">
    <property type="entry name" value="ZN2_CY6_FUNGAL_2"/>
    <property type="match status" value="1"/>
</dbReference>
<dbReference type="OrthoDB" id="3145928at2759"/>
<keyword evidence="6" id="KW-0539">Nucleus</keyword>
<dbReference type="SUPFAM" id="SSF57701">
    <property type="entry name" value="Zn2/Cys6 DNA-binding domain"/>
    <property type="match status" value="1"/>
</dbReference>
<protein>
    <recommendedName>
        <fullName evidence="7">Zn(2)-C6 fungal-type domain-containing protein</fullName>
    </recommendedName>
</protein>
<dbReference type="Pfam" id="PF00172">
    <property type="entry name" value="Zn_clus"/>
    <property type="match status" value="1"/>
</dbReference>
<dbReference type="PRINTS" id="PR00755">
    <property type="entry name" value="AFLATOXINBRP"/>
</dbReference>
<keyword evidence="1" id="KW-0479">Metal-binding</keyword>
<dbReference type="GO" id="GO:0008270">
    <property type="term" value="F:zinc ion binding"/>
    <property type="evidence" value="ECO:0007669"/>
    <property type="project" value="InterPro"/>
</dbReference>
<dbReference type="PANTHER" id="PTHR36206">
    <property type="entry name" value="ASPERCRYPTIN BIOSYNTHESIS CLUSTER-SPECIFIC TRANSCRIPTION REGULATOR ATNN-RELATED"/>
    <property type="match status" value="1"/>
</dbReference>
<dbReference type="CDD" id="cd00067">
    <property type="entry name" value="GAL4"/>
    <property type="match status" value="1"/>
</dbReference>
<feature type="domain" description="Zn(2)-C6 fungal-type" evidence="7">
    <location>
        <begin position="19"/>
        <end position="49"/>
    </location>
</feature>
<evidence type="ECO:0000256" key="2">
    <source>
        <dbReference type="ARBA" id="ARBA00022833"/>
    </source>
</evidence>
<evidence type="ECO:0000313" key="8">
    <source>
        <dbReference type="EMBL" id="CEO59210.1"/>
    </source>
</evidence>
<dbReference type="GO" id="GO:0000981">
    <property type="term" value="F:DNA-binding transcription factor activity, RNA polymerase II-specific"/>
    <property type="evidence" value="ECO:0007669"/>
    <property type="project" value="InterPro"/>
</dbReference>
<evidence type="ECO:0000256" key="1">
    <source>
        <dbReference type="ARBA" id="ARBA00022723"/>
    </source>
</evidence>
<evidence type="ECO:0000256" key="6">
    <source>
        <dbReference type="ARBA" id="ARBA00023242"/>
    </source>
</evidence>
<dbReference type="AlphaFoldDB" id="A0A0F7VGJ0"/>
<evidence type="ECO:0000256" key="4">
    <source>
        <dbReference type="ARBA" id="ARBA00023125"/>
    </source>
</evidence>
<organism evidence="8 9">
    <name type="scientific">Penicillium brasilianum</name>
    <dbReference type="NCBI Taxonomy" id="104259"/>
    <lineage>
        <taxon>Eukaryota</taxon>
        <taxon>Fungi</taxon>
        <taxon>Dikarya</taxon>
        <taxon>Ascomycota</taxon>
        <taxon>Pezizomycotina</taxon>
        <taxon>Eurotiomycetes</taxon>
        <taxon>Eurotiomycetidae</taxon>
        <taxon>Eurotiales</taxon>
        <taxon>Aspergillaceae</taxon>
        <taxon>Penicillium</taxon>
    </lineage>
</organism>
<dbReference type="InterPro" id="IPR052360">
    <property type="entry name" value="Transcr_Regulatory_Proteins"/>
</dbReference>
<proteinExistence type="predicted"/>
<evidence type="ECO:0000256" key="5">
    <source>
        <dbReference type="ARBA" id="ARBA00023163"/>
    </source>
</evidence>
<evidence type="ECO:0000259" key="7">
    <source>
        <dbReference type="PROSITE" id="PS50048"/>
    </source>
</evidence>
<dbReference type="PANTHER" id="PTHR36206:SF14">
    <property type="entry name" value="ZN(2)-C6 FUNGAL-TYPE DOMAIN-CONTAINING PROTEIN-RELATED"/>
    <property type="match status" value="1"/>
</dbReference>
<dbReference type="Proteomes" id="UP000042958">
    <property type="component" value="Unassembled WGS sequence"/>
</dbReference>
<gene>
    <name evidence="8" type="ORF">PMG11_03892</name>
</gene>
<dbReference type="InterPro" id="IPR001138">
    <property type="entry name" value="Zn2Cys6_DnaBD"/>
</dbReference>
<dbReference type="PROSITE" id="PS00463">
    <property type="entry name" value="ZN2_CY6_FUNGAL_1"/>
    <property type="match status" value="1"/>
</dbReference>
<name>A0A0F7VGJ0_PENBI</name>